<organism evidence="2 3">
    <name type="scientific">Globodera rostochiensis</name>
    <name type="common">Golden nematode worm</name>
    <name type="synonym">Heterodera rostochiensis</name>
    <dbReference type="NCBI Taxonomy" id="31243"/>
    <lineage>
        <taxon>Eukaryota</taxon>
        <taxon>Metazoa</taxon>
        <taxon>Ecdysozoa</taxon>
        <taxon>Nematoda</taxon>
        <taxon>Chromadorea</taxon>
        <taxon>Rhabditida</taxon>
        <taxon>Tylenchina</taxon>
        <taxon>Tylenchomorpha</taxon>
        <taxon>Tylenchoidea</taxon>
        <taxon>Heteroderidae</taxon>
        <taxon>Heteroderinae</taxon>
        <taxon>Globodera</taxon>
    </lineage>
</organism>
<evidence type="ECO:0000313" key="3">
    <source>
        <dbReference type="WBParaSite" id="Gr19_v10_g1371.t1"/>
    </source>
</evidence>
<evidence type="ECO:0000256" key="1">
    <source>
        <dbReference type="SAM" id="SignalP"/>
    </source>
</evidence>
<dbReference type="AlphaFoldDB" id="A0A914H6L2"/>
<name>A0A914H6L2_GLORO</name>
<dbReference type="WBParaSite" id="Gr19_v10_g1371.t1">
    <property type="protein sequence ID" value="Gr19_v10_g1371.t1"/>
    <property type="gene ID" value="Gr19_v10_g1371"/>
</dbReference>
<keyword evidence="2" id="KW-1185">Reference proteome</keyword>
<feature type="chain" id="PRO_5037736973" evidence="1">
    <location>
        <begin position="22"/>
        <end position="100"/>
    </location>
</feature>
<reference evidence="3" key="1">
    <citation type="submission" date="2022-11" db="UniProtKB">
        <authorList>
            <consortium name="WormBaseParasite"/>
        </authorList>
    </citation>
    <scope>IDENTIFICATION</scope>
</reference>
<proteinExistence type="predicted"/>
<feature type="signal peptide" evidence="1">
    <location>
        <begin position="1"/>
        <end position="21"/>
    </location>
</feature>
<keyword evidence="1" id="KW-0732">Signal</keyword>
<evidence type="ECO:0000313" key="2">
    <source>
        <dbReference type="Proteomes" id="UP000887572"/>
    </source>
</evidence>
<sequence>MASGKTAIILIFLITVQILHAAHRRRQSNSKLYRRHSKRAIIPICVDFNRRPVECPKKFKKLKLDEFVMQQLRKPIKRISLKCYLNMLPSRFCFRSKSKL</sequence>
<accession>A0A914H6L2</accession>
<protein>
    <submittedName>
        <fullName evidence="3">Uncharacterized protein</fullName>
    </submittedName>
</protein>
<dbReference type="Proteomes" id="UP000887572">
    <property type="component" value="Unplaced"/>
</dbReference>